<dbReference type="Proteomes" id="UP001159363">
    <property type="component" value="Chromosome 1"/>
</dbReference>
<evidence type="ECO:0000256" key="1">
    <source>
        <dbReference type="SAM" id="Coils"/>
    </source>
</evidence>
<organism evidence="2 3">
    <name type="scientific">Dryococelus australis</name>
    <dbReference type="NCBI Taxonomy" id="614101"/>
    <lineage>
        <taxon>Eukaryota</taxon>
        <taxon>Metazoa</taxon>
        <taxon>Ecdysozoa</taxon>
        <taxon>Arthropoda</taxon>
        <taxon>Hexapoda</taxon>
        <taxon>Insecta</taxon>
        <taxon>Pterygota</taxon>
        <taxon>Neoptera</taxon>
        <taxon>Polyneoptera</taxon>
        <taxon>Phasmatodea</taxon>
        <taxon>Verophasmatodea</taxon>
        <taxon>Anareolatae</taxon>
        <taxon>Phasmatidae</taxon>
        <taxon>Eurycanthinae</taxon>
        <taxon>Dryococelus</taxon>
    </lineage>
</organism>
<proteinExistence type="predicted"/>
<accession>A0ABQ9ILV5</accession>
<feature type="coiled-coil region" evidence="1">
    <location>
        <begin position="30"/>
        <end position="71"/>
    </location>
</feature>
<evidence type="ECO:0000313" key="3">
    <source>
        <dbReference type="Proteomes" id="UP001159363"/>
    </source>
</evidence>
<sequence>MLQELETILRENKWHTWKNMTKLSEVYDVVWQQKLEIAELKAEMKGIKQERSEQEKNKKILEKEKKEENNYWIRKKKMEPVKIIITREQMLKDDISEETKRELTQYTRPNENNIKIYKIIKTNFHAIVIAMPNKEQAEKLEEEIRNK</sequence>
<comment type="caution">
    <text evidence="2">The sequence shown here is derived from an EMBL/GenBank/DDBJ whole genome shotgun (WGS) entry which is preliminary data.</text>
</comment>
<keyword evidence="3" id="KW-1185">Reference proteome</keyword>
<reference evidence="2 3" key="1">
    <citation type="submission" date="2023-02" db="EMBL/GenBank/DDBJ databases">
        <title>LHISI_Scaffold_Assembly.</title>
        <authorList>
            <person name="Stuart O.P."/>
            <person name="Cleave R."/>
            <person name="Magrath M.J.L."/>
            <person name="Mikheyev A.S."/>
        </authorList>
    </citation>
    <scope>NUCLEOTIDE SEQUENCE [LARGE SCALE GENOMIC DNA]</scope>
    <source>
        <strain evidence="2">Daus_M_001</strain>
        <tissue evidence="2">Leg muscle</tissue>
    </source>
</reference>
<keyword evidence="1" id="KW-0175">Coiled coil</keyword>
<gene>
    <name evidence="2" type="ORF">PR048_002996</name>
</gene>
<evidence type="ECO:0000313" key="2">
    <source>
        <dbReference type="EMBL" id="KAJ8897647.1"/>
    </source>
</evidence>
<name>A0ABQ9ILV5_9NEOP</name>
<dbReference type="EMBL" id="JARBHB010000001">
    <property type="protein sequence ID" value="KAJ8897647.1"/>
    <property type="molecule type" value="Genomic_DNA"/>
</dbReference>
<protein>
    <submittedName>
        <fullName evidence="2">Uncharacterized protein</fullName>
    </submittedName>
</protein>